<protein>
    <submittedName>
        <fullName evidence="2">3'-5' exoribonuclease</fullName>
    </submittedName>
</protein>
<evidence type="ECO:0000313" key="3">
    <source>
        <dbReference type="Proteomes" id="UP001320876"/>
    </source>
</evidence>
<evidence type="ECO:0000259" key="1">
    <source>
        <dbReference type="Pfam" id="PF16473"/>
    </source>
</evidence>
<dbReference type="Proteomes" id="UP001320876">
    <property type="component" value="Unassembled WGS sequence"/>
</dbReference>
<accession>A0ABT3GGY2</accession>
<organism evidence="2 3">
    <name type="scientific">Luteolibacter arcticus</name>
    <dbReference type="NCBI Taxonomy" id="1581411"/>
    <lineage>
        <taxon>Bacteria</taxon>
        <taxon>Pseudomonadati</taxon>
        <taxon>Verrucomicrobiota</taxon>
        <taxon>Verrucomicrobiia</taxon>
        <taxon>Verrucomicrobiales</taxon>
        <taxon>Verrucomicrobiaceae</taxon>
        <taxon>Luteolibacter</taxon>
    </lineage>
</organism>
<gene>
    <name evidence="2" type="ORF">OKA05_09020</name>
</gene>
<sequence>MKDLFLDIEALGRKPGSAIIQLGAIVFDPDTGATAEEFHRYINPNPDLFTSDLGTLAWHAEQGTWPHPPGLEITDEAAAFCEFVEWFGTLAHAGHVIEDAWSWGITYDFGLLAPYFEHYTGGAPWRYRQVTDARSFWKRAFPGIKHKDRPHHALEDCRDGIKDLVSALRELTAGRDLARDLERWEHECGESTDIVPPENGRKLWPIIARAKDIAFSPAGEEVAP</sequence>
<dbReference type="InterPro" id="IPR012337">
    <property type="entry name" value="RNaseH-like_sf"/>
</dbReference>
<dbReference type="SUPFAM" id="SSF53098">
    <property type="entry name" value="Ribonuclease H-like"/>
    <property type="match status" value="1"/>
</dbReference>
<dbReference type="Pfam" id="PF16473">
    <property type="entry name" value="Rv2179c-like"/>
    <property type="match status" value="1"/>
</dbReference>
<name>A0ABT3GGY2_9BACT</name>
<keyword evidence="3" id="KW-1185">Reference proteome</keyword>
<reference evidence="2 3" key="1">
    <citation type="submission" date="2022-10" db="EMBL/GenBank/DDBJ databases">
        <title>Luteolibacter arcticus strain CCTCC AB 2014275, whole genome shotgun sequencing project.</title>
        <authorList>
            <person name="Zhao G."/>
            <person name="Shen L."/>
        </authorList>
    </citation>
    <scope>NUCLEOTIDE SEQUENCE [LARGE SCALE GENOMIC DNA]</scope>
    <source>
        <strain evidence="2 3">CCTCC AB 2014275</strain>
    </source>
</reference>
<comment type="caution">
    <text evidence="2">The sequence shown here is derived from an EMBL/GenBank/DDBJ whole genome shotgun (WGS) entry which is preliminary data.</text>
</comment>
<feature type="domain" description="3'-5' exoribonuclease Rv2179c-like" evidence="1">
    <location>
        <begin position="3"/>
        <end position="158"/>
    </location>
</feature>
<proteinExistence type="predicted"/>
<dbReference type="EMBL" id="JAPDDT010000003">
    <property type="protein sequence ID" value="MCW1922693.1"/>
    <property type="molecule type" value="Genomic_DNA"/>
</dbReference>
<dbReference type="RefSeq" id="WP_264486801.1">
    <property type="nucleotide sequence ID" value="NZ_JAPDDT010000003.1"/>
</dbReference>
<dbReference type="InterPro" id="IPR033390">
    <property type="entry name" value="Rv2179c-like"/>
</dbReference>
<dbReference type="InterPro" id="IPR036397">
    <property type="entry name" value="RNaseH_sf"/>
</dbReference>
<evidence type="ECO:0000313" key="2">
    <source>
        <dbReference type="EMBL" id="MCW1922693.1"/>
    </source>
</evidence>
<dbReference type="Gene3D" id="3.30.420.10">
    <property type="entry name" value="Ribonuclease H-like superfamily/Ribonuclease H"/>
    <property type="match status" value="1"/>
</dbReference>